<proteinExistence type="predicted"/>
<evidence type="ECO:0000256" key="1">
    <source>
        <dbReference type="ARBA" id="ARBA00022737"/>
    </source>
</evidence>
<dbReference type="InterPro" id="IPR050498">
    <property type="entry name" value="Ycf3"/>
</dbReference>
<keyword evidence="2" id="KW-0802">TPR repeat</keyword>
<name>A0ABW7R1S3_9ACTN</name>
<organism evidence="3 4">
    <name type="scientific">Streptomyces longisporoflavus</name>
    <dbReference type="NCBI Taxonomy" id="28044"/>
    <lineage>
        <taxon>Bacteria</taxon>
        <taxon>Bacillati</taxon>
        <taxon>Actinomycetota</taxon>
        <taxon>Actinomycetes</taxon>
        <taxon>Kitasatosporales</taxon>
        <taxon>Streptomycetaceae</taxon>
        <taxon>Streptomyces</taxon>
    </lineage>
</organism>
<evidence type="ECO:0000256" key="2">
    <source>
        <dbReference type="ARBA" id="ARBA00022803"/>
    </source>
</evidence>
<dbReference type="Proteomes" id="UP001610818">
    <property type="component" value="Unassembled WGS sequence"/>
</dbReference>
<accession>A0ABW7R1S3</accession>
<dbReference type="PANTHER" id="PTHR44858:SF1">
    <property type="entry name" value="UDP-N-ACETYLGLUCOSAMINE--PEPTIDE N-ACETYLGLUCOSAMINYLTRANSFERASE SPINDLY-RELATED"/>
    <property type="match status" value="1"/>
</dbReference>
<dbReference type="EMBL" id="JBIRGQ010000010">
    <property type="protein sequence ID" value="MFH8551228.1"/>
    <property type="molecule type" value="Genomic_DNA"/>
</dbReference>
<keyword evidence="1" id="KW-0677">Repeat</keyword>
<dbReference type="RefSeq" id="WP_397718037.1">
    <property type="nucleotide sequence ID" value="NZ_JBIRGN010000010.1"/>
</dbReference>
<evidence type="ECO:0000313" key="4">
    <source>
        <dbReference type="Proteomes" id="UP001610818"/>
    </source>
</evidence>
<keyword evidence="4" id="KW-1185">Reference proteome</keyword>
<dbReference type="InterPro" id="IPR019734">
    <property type="entry name" value="TPR_rpt"/>
</dbReference>
<dbReference type="SUPFAM" id="SSF48452">
    <property type="entry name" value="TPR-like"/>
    <property type="match status" value="1"/>
</dbReference>
<dbReference type="PANTHER" id="PTHR44858">
    <property type="entry name" value="TETRATRICOPEPTIDE REPEAT PROTEIN 6"/>
    <property type="match status" value="1"/>
</dbReference>
<evidence type="ECO:0000313" key="3">
    <source>
        <dbReference type="EMBL" id="MFH8551228.1"/>
    </source>
</evidence>
<gene>
    <name evidence="3" type="ORF">ACH4F9_40200</name>
</gene>
<reference evidence="3 4" key="1">
    <citation type="submission" date="2024-10" db="EMBL/GenBank/DDBJ databases">
        <title>The Natural Products Discovery Center: Release of the First 8490 Sequenced Strains for Exploring Actinobacteria Biosynthetic Diversity.</title>
        <authorList>
            <person name="Kalkreuter E."/>
            <person name="Kautsar S.A."/>
            <person name="Yang D."/>
            <person name="Bader C.D."/>
            <person name="Teijaro C.N."/>
            <person name="Fluegel L."/>
            <person name="Davis C.M."/>
            <person name="Simpson J.R."/>
            <person name="Lauterbach L."/>
            <person name="Steele A.D."/>
            <person name="Gui C."/>
            <person name="Meng S."/>
            <person name="Li G."/>
            <person name="Viehrig K."/>
            <person name="Ye F."/>
            <person name="Su P."/>
            <person name="Kiefer A.F."/>
            <person name="Nichols A."/>
            <person name="Cepeda A.J."/>
            <person name="Yan W."/>
            <person name="Fan B."/>
            <person name="Jiang Y."/>
            <person name="Adhikari A."/>
            <person name="Zheng C.-J."/>
            <person name="Schuster L."/>
            <person name="Cowan T.M."/>
            <person name="Smanski M.J."/>
            <person name="Chevrette M.G."/>
            <person name="De Carvalho L.P.S."/>
            <person name="Shen B."/>
        </authorList>
    </citation>
    <scope>NUCLEOTIDE SEQUENCE [LARGE SCALE GENOMIC DNA]</scope>
    <source>
        <strain evidence="3 4">NPDC017990</strain>
    </source>
</reference>
<comment type="caution">
    <text evidence="3">The sequence shown here is derived from an EMBL/GenBank/DDBJ whole genome shotgun (WGS) entry which is preliminary data.</text>
</comment>
<dbReference type="SMART" id="SM00028">
    <property type="entry name" value="TPR"/>
    <property type="match status" value="4"/>
</dbReference>
<dbReference type="Gene3D" id="1.25.40.10">
    <property type="entry name" value="Tetratricopeptide repeat domain"/>
    <property type="match status" value="2"/>
</dbReference>
<sequence length="448" mass="46569">MALPRPVGRSVVAAVALAFAITGGAVVVGGADGPGRSPSSSVAVAPGALRGADLDRGVEALQAHLRDQPRDFGAWATLGTAYVEQARTRGDPSRYREAARALDRSLEIRPRNDAGLAGRAALAAARHDFAGALRYAQAALGVNPRSEGALASRIDALVELGRYGAAARAADEADARRPGVPVFTRYAYVRELRGDVAGARRALSLALGSGAGAGSGGGDVAYVATALGQLAWRQGQYAEALKQCGKALRADASYLPALECRARAWAGQGDTERAIRGLREVVARAPLPGPLVALGELYEARGGPGDAAKARQQYGLVSAWVSLARANGVNADLDAAVALTDHGTRAERRAALRAARAEWGRRHTVHTADALAWALHVDGRSEEALPYARRSTATGFREASFMHHRGVIEGATGHASAARRWKSAALDLNPGFSPTAAARAPRETGEGS</sequence>
<protein>
    <submittedName>
        <fullName evidence="3">Tetratricopeptide repeat protein</fullName>
    </submittedName>
</protein>
<dbReference type="InterPro" id="IPR011990">
    <property type="entry name" value="TPR-like_helical_dom_sf"/>
</dbReference>